<feature type="domain" description="Pyosin/cloacin translocation" evidence="4">
    <location>
        <begin position="2"/>
        <end position="69"/>
    </location>
</feature>
<dbReference type="Pfam" id="PF06958">
    <property type="entry name" value="Pyocin_S"/>
    <property type="match status" value="1"/>
</dbReference>
<evidence type="ECO:0000256" key="1">
    <source>
        <dbReference type="ARBA" id="ARBA00022529"/>
    </source>
</evidence>
<name>A0ABS0DZ79_9GAMM</name>
<evidence type="ECO:0000313" key="5">
    <source>
        <dbReference type="EMBL" id="MBF7958753.1"/>
    </source>
</evidence>
<sequence>MENDRLTLRQLKTGEGSLPGTVPVLKAVRDETTGLDRITVPAVGGLPPRTVLINPVPVPVSPADTGNRTSVP</sequence>
<evidence type="ECO:0000256" key="2">
    <source>
        <dbReference type="ARBA" id="ARBA00023022"/>
    </source>
</evidence>
<keyword evidence="3" id="KW-0078">Bacteriocin</keyword>
<dbReference type="EMBL" id="JADOBH010000010">
    <property type="protein sequence ID" value="MBF7958753.1"/>
    <property type="molecule type" value="Genomic_DNA"/>
</dbReference>
<organism evidence="5 6">
    <name type="scientific">Rahnella victoriana</name>
    <dbReference type="NCBI Taxonomy" id="1510570"/>
    <lineage>
        <taxon>Bacteria</taxon>
        <taxon>Pseudomonadati</taxon>
        <taxon>Pseudomonadota</taxon>
        <taxon>Gammaproteobacteria</taxon>
        <taxon>Enterobacterales</taxon>
        <taxon>Yersiniaceae</taxon>
        <taxon>Rahnella</taxon>
    </lineage>
</organism>
<accession>A0ABS0DZ79</accession>
<comment type="caution">
    <text evidence="5">The sequence shown here is derived from an EMBL/GenBank/DDBJ whole genome shotgun (WGS) entry which is preliminary data.</text>
</comment>
<dbReference type="Proteomes" id="UP000600307">
    <property type="component" value="Unassembled WGS sequence"/>
</dbReference>
<dbReference type="InterPro" id="IPR016128">
    <property type="entry name" value="Pyosin/cloacin_T_dom"/>
</dbReference>
<evidence type="ECO:0000259" key="4">
    <source>
        <dbReference type="Pfam" id="PF06958"/>
    </source>
</evidence>
<keyword evidence="1" id="KW-0929">Antimicrobial</keyword>
<protein>
    <submittedName>
        <fullName evidence="5">S-type pyocin domain-containing protein</fullName>
    </submittedName>
</protein>
<proteinExistence type="predicted"/>
<reference evidence="5 6" key="1">
    <citation type="submission" date="2020-11" db="EMBL/GenBank/DDBJ databases">
        <title>Taxonomic investigation of Rahnella spp.</title>
        <authorList>
            <person name="Lee S.D."/>
        </authorList>
    </citation>
    <scope>NUCLEOTIDE SEQUENCE [LARGE SCALE GENOMIC DNA]</scope>
    <source>
        <strain evidence="5 6">SAP-10</strain>
    </source>
</reference>
<evidence type="ECO:0000256" key="3">
    <source>
        <dbReference type="ARBA" id="ARBA00023048"/>
    </source>
</evidence>
<evidence type="ECO:0000313" key="6">
    <source>
        <dbReference type="Proteomes" id="UP000600307"/>
    </source>
</evidence>
<dbReference type="SUPFAM" id="SSF69369">
    <property type="entry name" value="Cloacin translocation domain"/>
    <property type="match status" value="1"/>
</dbReference>
<keyword evidence="2" id="KW-0044">Antibiotic</keyword>
<keyword evidence="6" id="KW-1185">Reference proteome</keyword>
<dbReference type="InterPro" id="IPR036302">
    <property type="entry name" value="Pyosin/cloacin_T_dom_sf"/>
</dbReference>
<gene>
    <name evidence="5" type="ORF">IV431_24695</name>
</gene>